<evidence type="ECO:0000313" key="16">
    <source>
        <dbReference type="EMBL" id="KAK3094100.1"/>
    </source>
</evidence>
<keyword evidence="9 15" id="KW-0833">Ubl conjugation pathway</keyword>
<proteinExistence type="inferred from homology"/>
<dbReference type="GO" id="GO:0005737">
    <property type="term" value="C:cytoplasm"/>
    <property type="evidence" value="ECO:0007669"/>
    <property type="project" value="UniProtKB-SubCell"/>
</dbReference>
<comment type="subcellular location">
    <subcellularLocation>
        <location evidence="15">Cytoplasm</location>
    </subcellularLocation>
    <subcellularLocation>
        <location evidence="1 15">Nucleus</location>
    </subcellularLocation>
    <text evidence="15">Localizes at sites of DNA damage at double-strand breaks (DSBs).</text>
</comment>
<accession>A0AA88Y4L2</accession>
<keyword evidence="7 15" id="KW-0227">DNA damage</keyword>
<dbReference type="GO" id="GO:0006302">
    <property type="term" value="P:double-strand break repair"/>
    <property type="evidence" value="ECO:0007669"/>
    <property type="project" value="UniProtKB-UniRule"/>
</dbReference>
<dbReference type="Pfam" id="PF06113">
    <property type="entry name" value="BRE"/>
    <property type="match status" value="1"/>
</dbReference>
<evidence type="ECO:0000256" key="7">
    <source>
        <dbReference type="ARBA" id="ARBA00022763"/>
    </source>
</evidence>
<evidence type="ECO:0000256" key="15">
    <source>
        <dbReference type="RuleBase" id="RU368019"/>
    </source>
</evidence>
<evidence type="ECO:0000256" key="10">
    <source>
        <dbReference type="ARBA" id="ARBA00022853"/>
    </source>
</evidence>
<dbReference type="PANTHER" id="PTHR15189:SF7">
    <property type="entry name" value="BRISC AND BRCA1-A COMPLEX MEMBER 2"/>
    <property type="match status" value="1"/>
</dbReference>
<dbReference type="GO" id="GO:0045739">
    <property type="term" value="P:positive regulation of DNA repair"/>
    <property type="evidence" value="ECO:0007669"/>
    <property type="project" value="UniProtKB-UniRule"/>
</dbReference>
<evidence type="ECO:0000256" key="14">
    <source>
        <dbReference type="ARBA" id="ARBA00025766"/>
    </source>
</evidence>
<keyword evidence="8 15" id="KW-0498">Mitosis</keyword>
<comment type="function">
    <text evidence="15">May play a role in homeostasis or cellular differentiation in cells of neural, epithelial and germline origins. May also act as a death receptor-associated anti-apoptotic protein, which inhibits the mitochondrial apoptotic pathway.</text>
</comment>
<evidence type="ECO:0000256" key="12">
    <source>
        <dbReference type="ARBA" id="ARBA00023242"/>
    </source>
</evidence>
<evidence type="ECO:0000256" key="3">
    <source>
        <dbReference type="ARBA" id="ARBA00022490"/>
    </source>
</evidence>
<gene>
    <name evidence="16" type="ORF">FSP39_024119</name>
</gene>
<evidence type="ECO:0000256" key="4">
    <source>
        <dbReference type="ARBA" id="ARBA00022618"/>
    </source>
</evidence>
<dbReference type="PANTHER" id="PTHR15189">
    <property type="entry name" value="BRISC AND BRCA1-A COMPLEX MEMBER 2"/>
    <property type="match status" value="1"/>
</dbReference>
<keyword evidence="6" id="KW-0677">Repeat</keyword>
<evidence type="ECO:0000256" key="8">
    <source>
        <dbReference type="ARBA" id="ARBA00022776"/>
    </source>
</evidence>
<dbReference type="GO" id="GO:0051301">
    <property type="term" value="P:cell division"/>
    <property type="evidence" value="ECO:0007669"/>
    <property type="project" value="UniProtKB-UniRule"/>
</dbReference>
<dbReference type="GO" id="GO:0006325">
    <property type="term" value="P:chromatin organization"/>
    <property type="evidence" value="ECO:0007669"/>
    <property type="project" value="UniProtKB-UniRule"/>
</dbReference>
<dbReference type="GO" id="GO:0031593">
    <property type="term" value="F:polyubiquitin modification-dependent protein binding"/>
    <property type="evidence" value="ECO:0007669"/>
    <property type="project" value="UniProtKB-UniRule"/>
</dbReference>
<dbReference type="GO" id="GO:0070552">
    <property type="term" value="C:BRISC complex"/>
    <property type="evidence" value="ECO:0007669"/>
    <property type="project" value="UniProtKB-UniRule"/>
</dbReference>
<keyword evidence="3 15" id="KW-0963">Cytoplasm</keyword>
<organism evidence="16 17">
    <name type="scientific">Pinctada imbricata</name>
    <name type="common">Atlantic pearl-oyster</name>
    <name type="synonym">Pinctada martensii</name>
    <dbReference type="NCBI Taxonomy" id="66713"/>
    <lineage>
        <taxon>Eukaryota</taxon>
        <taxon>Metazoa</taxon>
        <taxon>Spiralia</taxon>
        <taxon>Lophotrochozoa</taxon>
        <taxon>Mollusca</taxon>
        <taxon>Bivalvia</taxon>
        <taxon>Autobranchia</taxon>
        <taxon>Pteriomorphia</taxon>
        <taxon>Pterioida</taxon>
        <taxon>Pterioidea</taxon>
        <taxon>Pteriidae</taxon>
        <taxon>Pinctada</taxon>
    </lineage>
</organism>
<evidence type="ECO:0000256" key="13">
    <source>
        <dbReference type="ARBA" id="ARBA00023306"/>
    </source>
</evidence>
<evidence type="ECO:0000256" key="6">
    <source>
        <dbReference type="ARBA" id="ARBA00022737"/>
    </source>
</evidence>
<keyword evidence="5 15" id="KW-0053">Apoptosis</keyword>
<evidence type="ECO:0000256" key="1">
    <source>
        <dbReference type="ARBA" id="ARBA00004123"/>
    </source>
</evidence>
<dbReference type="GO" id="GO:0010212">
    <property type="term" value="P:response to ionizing radiation"/>
    <property type="evidence" value="ECO:0007669"/>
    <property type="project" value="UniProtKB-UniRule"/>
</dbReference>
<evidence type="ECO:0000256" key="2">
    <source>
        <dbReference type="ARBA" id="ARBA00019438"/>
    </source>
</evidence>
<keyword evidence="12 15" id="KW-0539">Nucleus</keyword>
<keyword evidence="13 15" id="KW-0131">Cell cycle</keyword>
<comment type="caution">
    <text evidence="16">The sequence shown here is derived from an EMBL/GenBank/DDBJ whole genome shotgun (WGS) entry which is preliminary data.</text>
</comment>
<comment type="domain">
    <text evidence="15">Contains 2 ubiquitin-conjugating enzyme family-like (UEV-like) regions. These regions lack the critical Cys residues required for ubiquitination but retain the ability to bind ubiquitin.</text>
</comment>
<dbReference type="InterPro" id="IPR010358">
    <property type="entry name" value="BRE"/>
</dbReference>
<name>A0AA88Y4L2_PINIB</name>
<evidence type="ECO:0000256" key="9">
    <source>
        <dbReference type="ARBA" id="ARBA00022786"/>
    </source>
</evidence>
<sequence length="218" mass="25043">MFLQTKLGPVNFLIKLPVDYTQIPAYVTKDNPGTDTSVLLLTLPHPDSARITPQLYLSPRVEHALGGSSSLRIPAFPNGGLMGDYVVGISQLLQNKVDQIVQNFDRRRDYMAALLSYFGRSVLEFDADTFRKISLLFEWNDFFFILHIEVPQFFPQEKPILSFQSIYHECKGKPYTEVHEEYPYSPRWSGSEMAERARVYILDNIKDFQIQSVRSGVL</sequence>
<comment type="subunit">
    <text evidence="15">Component of the ARISC complex. Component of the BRCA1-A complex. Component of the BRISC complex. Binds polyubiquitin.</text>
</comment>
<keyword evidence="11 15" id="KW-0234">DNA repair</keyword>
<evidence type="ECO:0000313" key="17">
    <source>
        <dbReference type="Proteomes" id="UP001186944"/>
    </source>
</evidence>
<reference evidence="16" key="1">
    <citation type="submission" date="2019-08" db="EMBL/GenBank/DDBJ databases">
        <title>The improved chromosome-level genome for the pearl oyster Pinctada fucata martensii using PacBio sequencing and Hi-C.</title>
        <authorList>
            <person name="Zheng Z."/>
        </authorList>
    </citation>
    <scope>NUCLEOTIDE SEQUENCE</scope>
    <source>
        <strain evidence="16">ZZ-2019</strain>
        <tissue evidence="16">Adductor muscle</tissue>
    </source>
</reference>
<dbReference type="EMBL" id="VSWD01000009">
    <property type="protein sequence ID" value="KAK3094100.1"/>
    <property type="molecule type" value="Genomic_DNA"/>
</dbReference>
<keyword evidence="4 15" id="KW-0132">Cell division</keyword>
<evidence type="ECO:0000256" key="5">
    <source>
        <dbReference type="ARBA" id="ARBA00022703"/>
    </source>
</evidence>
<keyword evidence="17" id="KW-1185">Reference proteome</keyword>
<keyword evidence="10 15" id="KW-0156">Chromatin regulator</keyword>
<dbReference type="GO" id="GO:0006915">
    <property type="term" value="P:apoptotic process"/>
    <property type="evidence" value="ECO:0007669"/>
    <property type="project" value="UniProtKB-UniRule"/>
</dbReference>
<dbReference type="Proteomes" id="UP001186944">
    <property type="component" value="Unassembled WGS sequence"/>
</dbReference>
<protein>
    <recommendedName>
        <fullName evidence="2 15">BRISC and BRCA1-A complex member 2</fullName>
    </recommendedName>
</protein>
<evidence type="ECO:0000256" key="11">
    <source>
        <dbReference type="ARBA" id="ARBA00023204"/>
    </source>
</evidence>
<comment type="similarity">
    <text evidence="14 15">Belongs to the BABAM2 family.</text>
</comment>
<dbReference type="GO" id="GO:0070531">
    <property type="term" value="C:BRCA1-A complex"/>
    <property type="evidence" value="ECO:0007669"/>
    <property type="project" value="UniProtKB-UniRule"/>
</dbReference>
<dbReference type="GO" id="GO:0007095">
    <property type="term" value="P:mitotic G2 DNA damage checkpoint signaling"/>
    <property type="evidence" value="ECO:0007669"/>
    <property type="project" value="UniProtKB-UniRule"/>
</dbReference>
<dbReference type="AlphaFoldDB" id="A0AA88Y4L2"/>